<dbReference type="Proteomes" id="UP001191019">
    <property type="component" value="Unassembled WGS sequence"/>
</dbReference>
<evidence type="ECO:0000313" key="3">
    <source>
        <dbReference type="EMBL" id="RYC75010.1"/>
    </source>
</evidence>
<reference evidence="3 4" key="2">
    <citation type="journal article" date="2020" name="Cell Rep.">
        <title>Acquisition and Adaptation of Ultra-small Parasitic Reduced Genome Bacteria to Mammalian Hosts.</title>
        <authorList>
            <person name="McLean J.S."/>
            <person name="Bor B."/>
            <person name="Kerns K.A."/>
            <person name="Liu Q."/>
            <person name="To T.T."/>
            <person name="Solden L."/>
            <person name="Hendrickson E.L."/>
            <person name="Wrighton K."/>
            <person name="Shi W."/>
            <person name="He X."/>
        </authorList>
    </citation>
    <scope>NUCLEOTIDE SEQUENCE [LARGE SCALE GENOMIC DNA]</scope>
    <source>
        <strain evidence="3 4">TM7_G3_2_Rum_HOT_351B</strain>
    </source>
</reference>
<keyword evidence="4" id="KW-1185">Reference proteome</keyword>
<keyword evidence="3" id="KW-0489">Methyltransferase</keyword>
<evidence type="ECO:0000259" key="2">
    <source>
        <dbReference type="Pfam" id="PF01728"/>
    </source>
</evidence>
<reference evidence="3 4" key="1">
    <citation type="journal article" date="2018" name="bioRxiv">
        <title>Evidence of independent acquisition and adaption of ultra-small bacteria to human hosts across the highly diverse yet reduced genomes of the phylum Saccharibacteria.</title>
        <authorList>
            <person name="McLean J.S."/>
            <person name="Bor B."/>
            <person name="To T.T."/>
            <person name="Liu Q."/>
            <person name="Kearns K.A."/>
            <person name="Solden L.M."/>
            <person name="Wrighton K.C."/>
            <person name="He X."/>
            <person name="Shi W."/>
        </authorList>
    </citation>
    <scope>NUCLEOTIDE SEQUENCE [LARGE SCALE GENOMIC DNA]</scope>
    <source>
        <strain evidence="3 4">TM7_G3_2_Rum_HOT_351B</strain>
    </source>
</reference>
<protein>
    <submittedName>
        <fullName evidence="3">16S/23S rRNA (Cytidine-2'-O)-methyltransferase TlyA</fullName>
        <ecNumber evidence="3">2.1.1.226</ecNumber>
    </submittedName>
</protein>
<organism evidence="3 4">
    <name type="scientific">Candidatus Nanosyncoccus alces</name>
    <dbReference type="NCBI Taxonomy" id="2171997"/>
    <lineage>
        <taxon>Bacteria</taxon>
        <taxon>Candidatus Saccharimonadota</taxon>
        <taxon>Candidatus Nanosyncoccalia</taxon>
        <taxon>Candidatus Nanosyncoccales</taxon>
        <taxon>Candidatus Nanosyncoccaceae</taxon>
        <taxon>Candidatus Nanosyncoccus</taxon>
    </lineage>
</organism>
<dbReference type="Gene3D" id="3.40.50.150">
    <property type="entry name" value="Vaccinia Virus protein VP39"/>
    <property type="match status" value="1"/>
</dbReference>
<dbReference type="SUPFAM" id="SSF53335">
    <property type="entry name" value="S-adenosyl-L-methionine-dependent methyltransferases"/>
    <property type="match status" value="1"/>
</dbReference>
<dbReference type="EMBL" id="PRLM01000002">
    <property type="protein sequence ID" value="RYC75010.1"/>
    <property type="molecule type" value="Genomic_DNA"/>
</dbReference>
<dbReference type="PANTHER" id="PTHR32319:SF0">
    <property type="entry name" value="BACTERIAL HEMOLYSIN-LIKE PROTEIN"/>
    <property type="match status" value="1"/>
</dbReference>
<keyword evidence="3" id="KW-0808">Transferase</keyword>
<evidence type="ECO:0000256" key="1">
    <source>
        <dbReference type="ARBA" id="ARBA00022884"/>
    </source>
</evidence>
<sequence>MPIANEKNRGYYKIEGAVCAFNFDFKDKIVLDIGSSTGGFTEIALEHGAKKVIAVEKGTNQMKSPLRYDPRIELHEKTDIFNVTTKESAATAMCSAEHKDLARAARSVSGGHAAVAAHSLVIDNVDLIVADVSFLSLTKILDYAKKHLSSSNTDFLVMLKPQFEARPDQLNKGVVKNEKLRRAIIKNFEFWLKTHGFIVVKKRDNDLAGKNGNLERFYYLKLAK</sequence>
<comment type="caution">
    <text evidence="3">The sequence shown here is derived from an EMBL/GenBank/DDBJ whole genome shotgun (WGS) entry which is preliminary data.</text>
</comment>
<feature type="domain" description="Ribosomal RNA methyltransferase FtsJ" evidence="2">
    <location>
        <begin position="8"/>
        <end position="218"/>
    </location>
</feature>
<dbReference type="InterPro" id="IPR047048">
    <property type="entry name" value="TlyA"/>
</dbReference>
<dbReference type="EC" id="2.1.1.226" evidence="3"/>
<dbReference type="PANTHER" id="PTHR32319">
    <property type="entry name" value="BACTERIAL HEMOLYSIN-LIKE PROTEIN"/>
    <property type="match status" value="1"/>
</dbReference>
<dbReference type="CDD" id="cd02440">
    <property type="entry name" value="AdoMet_MTases"/>
    <property type="match status" value="1"/>
</dbReference>
<accession>A0ABY0FMK8</accession>
<dbReference type="InterPro" id="IPR029063">
    <property type="entry name" value="SAM-dependent_MTases_sf"/>
</dbReference>
<name>A0ABY0FMK8_9BACT</name>
<evidence type="ECO:0000313" key="4">
    <source>
        <dbReference type="Proteomes" id="UP001191019"/>
    </source>
</evidence>
<keyword evidence="1" id="KW-0694">RNA-binding</keyword>
<dbReference type="InterPro" id="IPR002877">
    <property type="entry name" value="RNA_MeTrfase_FtsJ_dom"/>
</dbReference>
<dbReference type="RefSeq" id="WP_129734677.1">
    <property type="nucleotide sequence ID" value="NZ_PRLM01000002.1"/>
</dbReference>
<gene>
    <name evidence="3" type="primary">tlyA</name>
    <name evidence="3" type="ORF">G3RUM_00291</name>
</gene>
<dbReference type="GO" id="GO:0008168">
    <property type="term" value="F:methyltransferase activity"/>
    <property type="evidence" value="ECO:0007669"/>
    <property type="project" value="UniProtKB-KW"/>
</dbReference>
<dbReference type="GO" id="GO:0032259">
    <property type="term" value="P:methylation"/>
    <property type="evidence" value="ECO:0007669"/>
    <property type="project" value="UniProtKB-KW"/>
</dbReference>
<proteinExistence type="predicted"/>
<dbReference type="Pfam" id="PF01728">
    <property type="entry name" value="FtsJ"/>
    <property type="match status" value="1"/>
</dbReference>